<accession>A0A3S0QPE6</accession>
<proteinExistence type="predicted"/>
<name>A0A3S0QPE6_9HYPH</name>
<reference evidence="2" key="1">
    <citation type="submission" date="2018-11" db="EMBL/GenBank/DDBJ databases">
        <title>Rhizobium chutanense sp. nov., isolated from root nodules of Phaseolus vulgaris in China.</title>
        <authorList>
            <person name="Huo Y."/>
        </authorList>
    </citation>
    <scope>NUCLEOTIDE SEQUENCE [LARGE SCALE GENOMIC DNA]</scope>
    <source>
        <strain evidence="2">CCBAU 65647</strain>
    </source>
</reference>
<keyword evidence="2" id="KW-1185">Reference proteome</keyword>
<sequence length="1023" mass="116238">MQIDRGSHSAEHSALQDMLARHFAERELVPMSNADRVDRGWYLAAVGLPFHYKLADHIFDHFDKLAADEMIIDERLIDRLDSYVNLAIAARTLVVRVDKLNRQRIYDALDLGRGAAQNHPLIVSQLELWDSRIAEIDYVPDWAAIRLHDKNTLSASIPKRSVFRDRVAIEENDTSIARLKAVLASHLECRSFIVNGKGMLSSCDYARIIGIDRTHMTSAHRVILRDYQRHVGPPLSTTERKIPQIREWFKSHVKRRTLQMRGPKIELKALQKDFSISKRQRDGCQALLDLIDEFNIELDRIGYVGDEDHKIEMALINALPKASLLRNGIAIDREALARTIKCKKSIFMRSPFKQHIDAADEAHLAMISNHPAWVCFPGRGINFEPLMKAGWSEEIVHRVCAAFKDNFVGQPAQKRMRLAVDVRQIMRKLAAIGSRCVRMAFAAINRREAISDNDWRAALDEVGHGINRAKAVNYNSIVACFEREHIFPVTKHRIKLPPKRRDQNGNRTVAEVLPRLGKVGEETQRPELSSLAKQYVSFANWVLLQKANWVDGVTEFRGDDFLVVLQSEIEKWQGELPKDPVEAISQIISRRLSLIEDAAEAVFVFWRNHYVEGQQLLSEGVDPTEYEGVLFGADSTSSEYLKALRTYFPTDPDKRRQGLANLVRLIHDRYGGLIPLAGSSEERFFSVRCQEYSSQLLVQAYLIPHRDVHAAVMTMYLAESGCNVAVARTLFHDCIEETDIHGFQKITGSKARAKGKPIVINLPEDSRALTALCWLRDNNAVARKAAPDGIRDLLFITRLKSDIVEIKAQWFLDNFKKLLGGIPDLSMLGITPVMLRPSVLLRYALENDGDLRVGLAYGQHDPSQTGVYQVRFPTKYIYDQLYSQFQERFQKIIAGMAAQLRVKKPQALGPNAKPIGIGGVCNAGGCSELKCWNNCSNLVVIPEINALADWQIWNRSLKEVRADWERDRIERWEAMWLPFLCFTDVLAVKMRQGSNALERLWDAATELAESLMSSEGFVMPRPF</sequence>
<organism evidence="1 2">
    <name type="scientific">Rhizobium vallis</name>
    <dbReference type="NCBI Taxonomy" id="634290"/>
    <lineage>
        <taxon>Bacteria</taxon>
        <taxon>Pseudomonadati</taxon>
        <taxon>Pseudomonadota</taxon>
        <taxon>Alphaproteobacteria</taxon>
        <taxon>Hyphomicrobiales</taxon>
        <taxon>Rhizobiaceae</taxon>
        <taxon>Rhizobium/Agrobacterium group</taxon>
        <taxon>Rhizobium</taxon>
    </lineage>
</organism>
<dbReference type="RefSeq" id="WP_126922045.1">
    <property type="nucleotide sequence ID" value="NZ_ML133690.1"/>
</dbReference>
<dbReference type="Proteomes" id="UP000278823">
    <property type="component" value="Unassembled WGS sequence"/>
</dbReference>
<evidence type="ECO:0000313" key="1">
    <source>
        <dbReference type="EMBL" id="RUM24361.1"/>
    </source>
</evidence>
<dbReference type="AlphaFoldDB" id="A0A3S0QPE6"/>
<evidence type="ECO:0000313" key="2">
    <source>
        <dbReference type="Proteomes" id="UP000278823"/>
    </source>
</evidence>
<comment type="caution">
    <text evidence="1">The sequence shown here is derived from an EMBL/GenBank/DDBJ whole genome shotgun (WGS) entry which is preliminary data.</text>
</comment>
<protein>
    <submittedName>
        <fullName evidence="1">Uncharacterized protein</fullName>
    </submittedName>
</protein>
<dbReference type="EMBL" id="RJTH01000005">
    <property type="protein sequence ID" value="RUM24361.1"/>
    <property type="molecule type" value="Genomic_DNA"/>
</dbReference>
<dbReference type="OrthoDB" id="8353888at2"/>
<gene>
    <name evidence="1" type="ORF">EFQ99_16370</name>
</gene>